<dbReference type="InParanoid" id="A0A2H3CDE6"/>
<proteinExistence type="predicted"/>
<protein>
    <submittedName>
        <fullName evidence="1">Uncharacterized protein</fullName>
    </submittedName>
</protein>
<dbReference type="Proteomes" id="UP000217790">
    <property type="component" value="Unassembled WGS sequence"/>
</dbReference>
<accession>A0A2H3CDE6</accession>
<evidence type="ECO:0000313" key="1">
    <source>
        <dbReference type="EMBL" id="PBK81109.1"/>
    </source>
</evidence>
<keyword evidence="2" id="KW-1185">Reference proteome</keyword>
<reference evidence="2" key="1">
    <citation type="journal article" date="2017" name="Nat. Ecol. Evol.">
        <title>Genome expansion and lineage-specific genetic innovations in the forest pathogenic fungi Armillaria.</title>
        <authorList>
            <person name="Sipos G."/>
            <person name="Prasanna A.N."/>
            <person name="Walter M.C."/>
            <person name="O'Connor E."/>
            <person name="Balint B."/>
            <person name="Krizsan K."/>
            <person name="Kiss B."/>
            <person name="Hess J."/>
            <person name="Varga T."/>
            <person name="Slot J."/>
            <person name="Riley R."/>
            <person name="Boka B."/>
            <person name="Rigling D."/>
            <person name="Barry K."/>
            <person name="Lee J."/>
            <person name="Mihaltcheva S."/>
            <person name="LaButti K."/>
            <person name="Lipzen A."/>
            <person name="Waldron R."/>
            <person name="Moloney N.M."/>
            <person name="Sperisen C."/>
            <person name="Kredics L."/>
            <person name="Vagvoelgyi C."/>
            <person name="Patrignani A."/>
            <person name="Fitzpatrick D."/>
            <person name="Nagy I."/>
            <person name="Doyle S."/>
            <person name="Anderson J.B."/>
            <person name="Grigoriev I.V."/>
            <person name="Gueldener U."/>
            <person name="Muensterkoetter M."/>
            <person name="Nagy L.G."/>
        </authorList>
    </citation>
    <scope>NUCLEOTIDE SEQUENCE [LARGE SCALE GENOMIC DNA]</scope>
    <source>
        <strain evidence="2">Ar21-2</strain>
    </source>
</reference>
<organism evidence="1 2">
    <name type="scientific">Armillaria gallica</name>
    <name type="common">Bulbous honey fungus</name>
    <name type="synonym">Armillaria bulbosa</name>
    <dbReference type="NCBI Taxonomy" id="47427"/>
    <lineage>
        <taxon>Eukaryota</taxon>
        <taxon>Fungi</taxon>
        <taxon>Dikarya</taxon>
        <taxon>Basidiomycota</taxon>
        <taxon>Agaricomycotina</taxon>
        <taxon>Agaricomycetes</taxon>
        <taxon>Agaricomycetidae</taxon>
        <taxon>Agaricales</taxon>
        <taxon>Marasmiineae</taxon>
        <taxon>Physalacriaceae</taxon>
        <taxon>Armillaria</taxon>
    </lineage>
</organism>
<dbReference type="AlphaFoldDB" id="A0A2H3CDE6"/>
<sequence length="212" mass="23510">MGGGDEFLSLRGSGLGVRVIDRSNFPKPYYGSGYREFLPRRLPLALVSPLKLSAHLRRYISTSWNVGERSPLRLQASSVMASGEKGTVALRVLLSVRTQLLRRDLNQQPSHSLVRHAGLTVHEISTTFTVTGVECLLRKLSSPYLHAAWITDRTLEGGSKGKTPRVLEPTSFSNIIRLIYTAGRPGQMFLSKVRLDKDSSHIVAVEIRLSMV</sequence>
<dbReference type="EMBL" id="KZ293735">
    <property type="protein sequence ID" value="PBK81109.1"/>
    <property type="molecule type" value="Genomic_DNA"/>
</dbReference>
<evidence type="ECO:0000313" key="2">
    <source>
        <dbReference type="Proteomes" id="UP000217790"/>
    </source>
</evidence>
<name>A0A2H3CDE6_ARMGA</name>
<gene>
    <name evidence="1" type="ORF">ARMGADRAFT_1146716</name>
</gene>